<comment type="caution">
    <text evidence="2">The sequence shown here is derived from an EMBL/GenBank/DDBJ whole genome shotgun (WGS) entry which is preliminary data.</text>
</comment>
<feature type="compositionally biased region" description="Polar residues" evidence="1">
    <location>
        <begin position="393"/>
        <end position="404"/>
    </location>
</feature>
<accession>A0A1F6B167</accession>
<name>A0A1F6B167_9BACT</name>
<evidence type="ECO:0000313" key="3">
    <source>
        <dbReference type="Proteomes" id="UP000176409"/>
    </source>
</evidence>
<dbReference type="AlphaFoldDB" id="A0A1F6B167"/>
<feature type="region of interest" description="Disordered" evidence="1">
    <location>
        <begin position="243"/>
        <end position="271"/>
    </location>
</feature>
<dbReference type="STRING" id="1798396.A2973_00125"/>
<protein>
    <submittedName>
        <fullName evidence="2">Uncharacterized protein</fullName>
    </submittedName>
</protein>
<reference evidence="2 3" key="1">
    <citation type="journal article" date="2016" name="Nat. Commun.">
        <title>Thousands of microbial genomes shed light on interconnected biogeochemical processes in an aquifer system.</title>
        <authorList>
            <person name="Anantharaman K."/>
            <person name="Brown C.T."/>
            <person name="Hug L.A."/>
            <person name="Sharon I."/>
            <person name="Castelle C.J."/>
            <person name="Probst A.J."/>
            <person name="Thomas B.C."/>
            <person name="Singh A."/>
            <person name="Wilkins M.J."/>
            <person name="Karaoz U."/>
            <person name="Brodie E.L."/>
            <person name="Williams K.H."/>
            <person name="Hubbard S.S."/>
            <person name="Banfield J.F."/>
        </authorList>
    </citation>
    <scope>NUCLEOTIDE SEQUENCE [LARGE SCALE GENOMIC DNA]</scope>
</reference>
<organism evidence="2 3">
    <name type="scientific">Candidatus Gottesmanbacteria bacterium RIFCSPLOWO2_01_FULL_49_10</name>
    <dbReference type="NCBI Taxonomy" id="1798396"/>
    <lineage>
        <taxon>Bacteria</taxon>
        <taxon>Candidatus Gottesmaniibacteriota</taxon>
    </lineage>
</organism>
<evidence type="ECO:0000256" key="1">
    <source>
        <dbReference type="SAM" id="MobiDB-lite"/>
    </source>
</evidence>
<dbReference type="EMBL" id="MFJZ01000010">
    <property type="protein sequence ID" value="OGG30658.1"/>
    <property type="molecule type" value="Genomic_DNA"/>
</dbReference>
<gene>
    <name evidence="2" type="ORF">A2973_00125</name>
</gene>
<proteinExistence type="predicted"/>
<evidence type="ECO:0000313" key="2">
    <source>
        <dbReference type="EMBL" id="OGG30658.1"/>
    </source>
</evidence>
<feature type="region of interest" description="Disordered" evidence="1">
    <location>
        <begin position="368"/>
        <end position="416"/>
    </location>
</feature>
<sequence>MKTLNFLKLFVFLFVFIIFNFKVLSFNVPSVSAQSLLSYPIPDLGYCRDAKECYLYCEIPENKAACWSYGNYVVGEKVLGLSTPSEDEKRVMEVKAKSFGITFPIAELGNCASALECKSYCDSSDHQDACIAFAKKKGFHKEIEPSPEDETKREELVNQAQTELGCTSLDSCHTLCEQNPVKCQEFARRHRPQRKPEEEAVDPEKQALIEKAKTELGCDSMESCRQKCEENKDVCMAFTRKYRPTRGPSDATRESSRGGTLRSLARPGGCTDEESCRNYCVQHPNECPGYQKTLEMRNQLPNTASGTPGFLGPSGCRNEQECRQWCQQYPEKCPGFQKALEYTKENQNRLLELRKTQEMQKNEMMKNRYELAPTGSLNSQKNVESRETPRMYQYSNSGSGKSQPPTTPEPTHAEGP</sequence>
<dbReference type="Proteomes" id="UP000176409">
    <property type="component" value="Unassembled WGS sequence"/>
</dbReference>